<feature type="compositionally biased region" description="Basic and acidic residues" evidence="1">
    <location>
        <begin position="31"/>
        <end position="41"/>
    </location>
</feature>
<gene>
    <name evidence="3" type="ORF">MPSI1_002702</name>
</gene>
<feature type="transmembrane region" description="Helical" evidence="2">
    <location>
        <begin position="141"/>
        <end position="160"/>
    </location>
</feature>
<evidence type="ECO:0000313" key="4">
    <source>
        <dbReference type="Proteomes" id="UP001214628"/>
    </source>
</evidence>
<dbReference type="AlphaFoldDB" id="A0AAF0JEH8"/>
<reference evidence="3" key="1">
    <citation type="submission" date="2023-02" db="EMBL/GenBank/DDBJ databases">
        <title>Mating type loci evolution in Malassezia.</title>
        <authorList>
            <person name="Coelho M.A."/>
        </authorList>
    </citation>
    <scope>NUCLEOTIDE SEQUENCE</scope>
    <source>
        <strain evidence="3">CBS 14136</strain>
    </source>
</reference>
<sequence length="382" mass="42985">MPREEEESLLPREPPVRGTQGMHHVPAHTGDQPHQEVRQEEAPSMPLSPRERRSLVFLQMNSPLSVLFCIVSGIVGVMIVPSVSDVFTSHPTLYTAAPRLFLGYLFVLFLFQVGFCVLAVISQNSHTQRCIIQSTGSRLAVENYMMAVWFILFVLDTPLTTTLGCYVLAGIGVLSLVNFVVLRAKYRPRWVHPFELFLVHIPNKLMTVLVIYHLFWQQLFLDNRWVRDPWRGYDHLSDSLVYAIVVQVVFGILLAAWVGMNSDLSVYVASMYLDSAVLGLKAIPMLGPRSRPFSMTLIMIISMAVRTVCFFVPVLVRNRYLIVCHAHRGGRAAHAEADIPPSREQDELQAAYARQQNRPADLEGVTVHRPNGYGATADRSSS</sequence>
<protein>
    <submittedName>
        <fullName evidence="3">Uncharacterized protein</fullName>
    </submittedName>
</protein>
<keyword evidence="2" id="KW-0812">Transmembrane</keyword>
<dbReference type="Proteomes" id="UP001214628">
    <property type="component" value="Chromosome 3"/>
</dbReference>
<evidence type="ECO:0000256" key="2">
    <source>
        <dbReference type="SAM" id="Phobius"/>
    </source>
</evidence>
<dbReference type="EMBL" id="CP118377">
    <property type="protein sequence ID" value="WFD44037.1"/>
    <property type="molecule type" value="Genomic_DNA"/>
</dbReference>
<feature type="region of interest" description="Disordered" evidence="1">
    <location>
        <begin position="345"/>
        <end position="382"/>
    </location>
</feature>
<dbReference type="InterPro" id="IPR013920">
    <property type="entry name" value="DUF1774_fun"/>
</dbReference>
<organism evidence="3 4">
    <name type="scientific">Malassezia psittaci</name>
    <dbReference type="NCBI Taxonomy" id="1821823"/>
    <lineage>
        <taxon>Eukaryota</taxon>
        <taxon>Fungi</taxon>
        <taxon>Dikarya</taxon>
        <taxon>Basidiomycota</taxon>
        <taxon>Ustilaginomycotina</taxon>
        <taxon>Malasseziomycetes</taxon>
        <taxon>Malasseziales</taxon>
        <taxon>Malasseziaceae</taxon>
        <taxon>Malassezia</taxon>
    </lineage>
</organism>
<proteinExistence type="predicted"/>
<feature type="transmembrane region" description="Helical" evidence="2">
    <location>
        <begin position="239"/>
        <end position="259"/>
    </location>
</feature>
<feature type="transmembrane region" description="Helical" evidence="2">
    <location>
        <begin position="166"/>
        <end position="184"/>
    </location>
</feature>
<dbReference type="PANTHER" id="PTHR37992:SF1">
    <property type="entry name" value="DUF1774-DOMAIN-CONTAINING PROTEIN"/>
    <property type="match status" value="1"/>
</dbReference>
<accession>A0AAF0JEH8</accession>
<feature type="transmembrane region" description="Helical" evidence="2">
    <location>
        <begin position="266"/>
        <end position="287"/>
    </location>
</feature>
<evidence type="ECO:0000256" key="1">
    <source>
        <dbReference type="SAM" id="MobiDB-lite"/>
    </source>
</evidence>
<feature type="transmembrane region" description="Helical" evidence="2">
    <location>
        <begin position="196"/>
        <end position="219"/>
    </location>
</feature>
<evidence type="ECO:0000313" key="3">
    <source>
        <dbReference type="EMBL" id="WFD44037.1"/>
    </source>
</evidence>
<keyword evidence="2" id="KW-1133">Transmembrane helix</keyword>
<feature type="transmembrane region" description="Helical" evidence="2">
    <location>
        <begin position="100"/>
        <end position="121"/>
    </location>
</feature>
<keyword evidence="4" id="KW-1185">Reference proteome</keyword>
<name>A0AAF0JEH8_9BASI</name>
<feature type="transmembrane region" description="Helical" evidence="2">
    <location>
        <begin position="293"/>
        <end position="316"/>
    </location>
</feature>
<feature type="transmembrane region" description="Helical" evidence="2">
    <location>
        <begin position="55"/>
        <end position="80"/>
    </location>
</feature>
<dbReference type="PANTHER" id="PTHR37992">
    <property type="entry name" value="EXPRESSED PROTEIN"/>
    <property type="match status" value="1"/>
</dbReference>
<feature type="region of interest" description="Disordered" evidence="1">
    <location>
        <begin position="1"/>
        <end position="47"/>
    </location>
</feature>
<keyword evidence="2" id="KW-0472">Membrane</keyword>